<gene>
    <name evidence="2" type="ORF">MM415A01404_0006</name>
</gene>
<feature type="compositionally biased region" description="Basic and acidic residues" evidence="1">
    <location>
        <begin position="35"/>
        <end position="45"/>
    </location>
</feature>
<evidence type="ECO:0000256" key="1">
    <source>
        <dbReference type="SAM" id="MobiDB-lite"/>
    </source>
</evidence>
<sequence length="266" mass="30437">MTEEAKGQSPEDNVDPAPQEATQADSPQTATDDGLPERFRGKSPEEIARSYLELEKKLGEQGSQVGELKNELAFLKNQSQFQRGQQYQPPAPRGQQQADVNWDDKFLESPYKTTQEILKQYDQYRRFTDAQRSFPRTLREAKALEPSVFGDADIAQNVETFVRQGVQQGTILPEVMDDVESLVAIGVHLKYQKDRQFPQRTAVNPTLTESPAQVKRPEPTKAPVQFDRSEQDFIHYFKDKVKGFEDFNEEKAAELVREAEKEKRGR</sequence>
<feature type="region of interest" description="Disordered" evidence="1">
    <location>
        <begin position="1"/>
        <end position="45"/>
    </location>
</feature>
<feature type="region of interest" description="Disordered" evidence="1">
    <location>
        <begin position="79"/>
        <end position="98"/>
    </location>
</feature>
<accession>A0A6M3K6H7</accession>
<feature type="compositionally biased region" description="Polar residues" evidence="1">
    <location>
        <begin position="20"/>
        <end position="31"/>
    </location>
</feature>
<organism evidence="2">
    <name type="scientific">viral metagenome</name>
    <dbReference type="NCBI Taxonomy" id="1070528"/>
    <lineage>
        <taxon>unclassified sequences</taxon>
        <taxon>metagenomes</taxon>
        <taxon>organismal metagenomes</taxon>
    </lineage>
</organism>
<dbReference type="EMBL" id="MT142250">
    <property type="protein sequence ID" value="QJA76887.1"/>
    <property type="molecule type" value="Genomic_DNA"/>
</dbReference>
<reference evidence="2" key="1">
    <citation type="submission" date="2020-03" db="EMBL/GenBank/DDBJ databases">
        <title>The deep terrestrial virosphere.</title>
        <authorList>
            <person name="Holmfeldt K."/>
            <person name="Nilsson E."/>
            <person name="Simone D."/>
            <person name="Lopez-Fernandez M."/>
            <person name="Wu X."/>
            <person name="de Brujin I."/>
            <person name="Lundin D."/>
            <person name="Andersson A."/>
            <person name="Bertilsson S."/>
            <person name="Dopson M."/>
        </authorList>
    </citation>
    <scope>NUCLEOTIDE SEQUENCE</scope>
    <source>
        <strain evidence="2">MM415A01404</strain>
    </source>
</reference>
<dbReference type="AlphaFoldDB" id="A0A6M3K6H7"/>
<name>A0A6M3K6H7_9ZZZZ</name>
<proteinExistence type="predicted"/>
<protein>
    <submittedName>
        <fullName evidence="2">Uncharacterized protein</fullName>
    </submittedName>
</protein>
<evidence type="ECO:0000313" key="2">
    <source>
        <dbReference type="EMBL" id="QJA76887.1"/>
    </source>
</evidence>